<dbReference type="Pfam" id="PF00335">
    <property type="entry name" value="Tetraspanin"/>
    <property type="match status" value="1"/>
</dbReference>
<protein>
    <recommendedName>
        <fullName evidence="8">Tetraspanin</fullName>
    </recommendedName>
</protein>
<proteinExistence type="predicted"/>
<comment type="subcellular location">
    <subcellularLocation>
        <location evidence="1">Membrane</location>
        <topology evidence="1">Multi-pass membrane protein</topology>
    </subcellularLocation>
</comment>
<dbReference type="Proteomes" id="UP000785171">
    <property type="component" value="Unassembled WGS sequence"/>
</dbReference>
<accession>A0A8T0M7L3</accession>
<keyword evidence="2 5" id="KW-0812">Transmembrane</keyword>
<evidence type="ECO:0000313" key="6">
    <source>
        <dbReference type="EMBL" id="KAG2531353.1"/>
    </source>
</evidence>
<keyword evidence="4 5" id="KW-0472">Membrane</keyword>
<keyword evidence="3 5" id="KW-1133">Transmembrane helix</keyword>
<dbReference type="EMBL" id="JPWV03000011">
    <property type="protein sequence ID" value="KAG2531353.1"/>
    <property type="molecule type" value="Genomic_DNA"/>
</dbReference>
<feature type="transmembrane region" description="Helical" evidence="5">
    <location>
        <begin position="269"/>
        <end position="292"/>
    </location>
</feature>
<name>A0A8T0M7L3_9STRA</name>
<evidence type="ECO:0000313" key="7">
    <source>
        <dbReference type="Proteomes" id="UP000785171"/>
    </source>
</evidence>
<dbReference type="PANTHER" id="PTHR19282">
    <property type="entry name" value="TETRASPANIN"/>
    <property type="match status" value="1"/>
</dbReference>
<evidence type="ECO:0000256" key="4">
    <source>
        <dbReference type="ARBA" id="ARBA00023136"/>
    </source>
</evidence>
<reference evidence="6" key="1">
    <citation type="journal article" date="2015" name="Genom Data">
        <title>Genome sequences of six Phytophthora species associated with forests in New Zealand.</title>
        <authorList>
            <person name="Studholme D.J."/>
            <person name="McDougal R.L."/>
            <person name="Sambles C."/>
            <person name="Hansen E."/>
            <person name="Hardy G."/>
            <person name="Grant M."/>
            <person name="Ganley R.J."/>
            <person name="Williams N.M."/>
        </authorList>
    </citation>
    <scope>NUCLEOTIDE SEQUENCE</scope>
    <source>
        <strain evidence="6">NZFS 2646</strain>
    </source>
</reference>
<dbReference type="AlphaFoldDB" id="A0A8T0M7L3"/>
<evidence type="ECO:0000256" key="3">
    <source>
        <dbReference type="ARBA" id="ARBA00022989"/>
    </source>
</evidence>
<feature type="transmembrane region" description="Helical" evidence="5">
    <location>
        <begin position="95"/>
        <end position="116"/>
    </location>
</feature>
<organism evidence="6 7">
    <name type="scientific">Phytophthora kernoviae</name>
    <dbReference type="NCBI Taxonomy" id="325452"/>
    <lineage>
        <taxon>Eukaryota</taxon>
        <taxon>Sar</taxon>
        <taxon>Stramenopiles</taxon>
        <taxon>Oomycota</taxon>
        <taxon>Peronosporomycetes</taxon>
        <taxon>Peronosporales</taxon>
        <taxon>Peronosporaceae</taxon>
        <taxon>Phytophthora</taxon>
    </lineage>
</organism>
<sequence length="361" mass="38880">MEERAGASGMTYVGGLGNVAKVLLLLLNMAFMVCGCLLVYFSHRVKSSGWLDAFQGDYAWIGTSTFVFTLVLGAVVIVLSALGCFGALLQQKLLLTIYASVLLLTAILFVVVAVGAHTANSKAHSWGSQSYPVSDSESSLGANFNELYCYAQVPYYCEDAAVNDVLDMFNVSLTGYFSDSTTNFTGVCSSVSVAAIDEICAVCDLIAEYDEYSVVLDWAESSCPRTSTNQVWCGGFLLNSTNADDMSSSAPFMECRSAFYTLVEKWTNVVMVGSIIVIIAAGIVLAMTGVLWRNVRAARQEKEIPAPTVPAPMYQYGGDPNVSMSGTSATTSNNNHYSMNSTAPYNHTAAHRRFMSIGMHL</sequence>
<dbReference type="GO" id="GO:0016020">
    <property type="term" value="C:membrane"/>
    <property type="evidence" value="ECO:0007669"/>
    <property type="project" value="UniProtKB-SubCell"/>
</dbReference>
<evidence type="ECO:0008006" key="8">
    <source>
        <dbReference type="Google" id="ProtNLM"/>
    </source>
</evidence>
<dbReference type="InterPro" id="IPR018499">
    <property type="entry name" value="Tetraspanin/Peripherin"/>
</dbReference>
<dbReference type="PRINTS" id="PR00259">
    <property type="entry name" value="TMFOUR"/>
</dbReference>
<feature type="transmembrane region" description="Helical" evidence="5">
    <location>
        <begin position="61"/>
        <end position="88"/>
    </location>
</feature>
<evidence type="ECO:0000256" key="5">
    <source>
        <dbReference type="SAM" id="Phobius"/>
    </source>
</evidence>
<evidence type="ECO:0000256" key="1">
    <source>
        <dbReference type="ARBA" id="ARBA00004141"/>
    </source>
</evidence>
<feature type="transmembrane region" description="Helical" evidence="5">
    <location>
        <begin position="21"/>
        <end position="41"/>
    </location>
</feature>
<reference evidence="6" key="2">
    <citation type="submission" date="2020-06" db="EMBL/GenBank/DDBJ databases">
        <authorList>
            <person name="Studholme D.J."/>
        </authorList>
    </citation>
    <scope>NUCLEOTIDE SEQUENCE</scope>
    <source>
        <strain evidence="6">NZFS 2646</strain>
    </source>
</reference>
<comment type="caution">
    <text evidence="6">The sequence shown here is derived from an EMBL/GenBank/DDBJ whole genome shotgun (WGS) entry which is preliminary data.</text>
</comment>
<gene>
    <name evidence="6" type="ORF">JM16_001068</name>
</gene>
<evidence type="ECO:0000256" key="2">
    <source>
        <dbReference type="ARBA" id="ARBA00022692"/>
    </source>
</evidence>